<protein>
    <submittedName>
        <fullName evidence="1">Uncharacterized protein</fullName>
    </submittedName>
</protein>
<keyword evidence="2" id="KW-1185">Reference proteome</keyword>
<organism evidence="1 2">
    <name type="scientific">Oryza meyeriana var. granulata</name>
    <dbReference type="NCBI Taxonomy" id="110450"/>
    <lineage>
        <taxon>Eukaryota</taxon>
        <taxon>Viridiplantae</taxon>
        <taxon>Streptophyta</taxon>
        <taxon>Embryophyta</taxon>
        <taxon>Tracheophyta</taxon>
        <taxon>Spermatophyta</taxon>
        <taxon>Magnoliopsida</taxon>
        <taxon>Liliopsida</taxon>
        <taxon>Poales</taxon>
        <taxon>Poaceae</taxon>
        <taxon>BOP clade</taxon>
        <taxon>Oryzoideae</taxon>
        <taxon>Oryzeae</taxon>
        <taxon>Oryzinae</taxon>
        <taxon>Oryza</taxon>
        <taxon>Oryza meyeriana</taxon>
    </lineage>
</organism>
<gene>
    <name evidence="1" type="ORF">E2562_006536</name>
</gene>
<name>A0A6G1BSU5_9ORYZ</name>
<reference evidence="1 2" key="1">
    <citation type="submission" date="2019-11" db="EMBL/GenBank/DDBJ databases">
        <title>Whole genome sequence of Oryza granulata.</title>
        <authorList>
            <person name="Li W."/>
        </authorList>
    </citation>
    <scope>NUCLEOTIDE SEQUENCE [LARGE SCALE GENOMIC DNA]</scope>
    <source>
        <strain evidence="2">cv. Menghai</strain>
        <tissue evidence="1">Leaf</tissue>
    </source>
</reference>
<evidence type="ECO:0000313" key="1">
    <source>
        <dbReference type="EMBL" id="KAF0891178.1"/>
    </source>
</evidence>
<dbReference type="AlphaFoldDB" id="A0A6G1BSU5"/>
<comment type="caution">
    <text evidence="1">The sequence shown here is derived from an EMBL/GenBank/DDBJ whole genome shotgun (WGS) entry which is preliminary data.</text>
</comment>
<sequence>MSSRPTSLRCQRTMLGALAPSLGQPCPHQRPPRHHVPNTVTSLRHSSVCCSEPGCAVPSLSVHRGARHAVSTPSTAACAVASRMLRDATHHADAANPTGYATPRVPACVAIMTSSLSAHARDKKCHCCVSHTVPLTSTL</sequence>
<accession>A0A6G1BSU5</accession>
<evidence type="ECO:0000313" key="2">
    <source>
        <dbReference type="Proteomes" id="UP000479710"/>
    </source>
</evidence>
<proteinExistence type="predicted"/>
<dbReference type="EMBL" id="SPHZ02000011">
    <property type="protein sequence ID" value="KAF0891178.1"/>
    <property type="molecule type" value="Genomic_DNA"/>
</dbReference>
<dbReference type="Proteomes" id="UP000479710">
    <property type="component" value="Unassembled WGS sequence"/>
</dbReference>